<name>A0A5C6X952_9DELT</name>
<dbReference type="AlphaFoldDB" id="A0A5C6X952"/>
<sequence>MSNNPTLSDVIIQLREDLGFSRDDLANQLGVHVRTVTRWEEEGAEPRGDGIRARLALLARNTSVENQITKILKPSSVTMNRMMGVGVATAAAAGVLGVTALHGLSSVLGGLKQVSDAKKGTDEPILLEATQLRLVTTVAANQAELLDVDLGDLGVALQEVILASSALGLGLQDLIKLCASWRLEKDDEKH</sequence>
<protein>
    <submittedName>
        <fullName evidence="2">Helix-turn-helix domain-containing protein</fullName>
    </submittedName>
</protein>
<evidence type="ECO:0000259" key="1">
    <source>
        <dbReference type="PROSITE" id="PS50943"/>
    </source>
</evidence>
<comment type="caution">
    <text evidence="2">The sequence shown here is derived from an EMBL/GenBank/DDBJ whole genome shotgun (WGS) entry which is preliminary data.</text>
</comment>
<dbReference type="OrthoDB" id="7428772at2"/>
<dbReference type="Pfam" id="PF01381">
    <property type="entry name" value="HTH_3"/>
    <property type="match status" value="1"/>
</dbReference>
<dbReference type="Proteomes" id="UP000321046">
    <property type="component" value="Unassembled WGS sequence"/>
</dbReference>
<gene>
    <name evidence="2" type="ORF">FRC96_15075</name>
</gene>
<dbReference type="EMBL" id="VOSL01000059">
    <property type="protein sequence ID" value="TXD33792.1"/>
    <property type="molecule type" value="Genomic_DNA"/>
</dbReference>
<accession>A0A5C6X952</accession>
<dbReference type="InterPro" id="IPR001387">
    <property type="entry name" value="Cro/C1-type_HTH"/>
</dbReference>
<dbReference type="Gene3D" id="1.10.260.40">
    <property type="entry name" value="lambda repressor-like DNA-binding domains"/>
    <property type="match status" value="1"/>
</dbReference>
<feature type="domain" description="HTH cro/C1-type" evidence="1">
    <location>
        <begin position="11"/>
        <end position="49"/>
    </location>
</feature>
<dbReference type="InterPro" id="IPR010982">
    <property type="entry name" value="Lambda_DNA-bd_dom_sf"/>
</dbReference>
<reference evidence="2 3" key="1">
    <citation type="submission" date="2019-08" db="EMBL/GenBank/DDBJ databases">
        <title>Bradymonadales sp. TMQ2.</title>
        <authorList>
            <person name="Liang Q."/>
        </authorList>
    </citation>
    <scope>NUCLEOTIDE SEQUENCE [LARGE SCALE GENOMIC DNA]</scope>
    <source>
        <strain evidence="2 3">TMQ2</strain>
    </source>
</reference>
<dbReference type="RefSeq" id="WP_146975602.1">
    <property type="nucleotide sequence ID" value="NZ_VOSL01000059.1"/>
</dbReference>
<evidence type="ECO:0000313" key="3">
    <source>
        <dbReference type="Proteomes" id="UP000321046"/>
    </source>
</evidence>
<dbReference type="PROSITE" id="PS50943">
    <property type="entry name" value="HTH_CROC1"/>
    <property type="match status" value="1"/>
</dbReference>
<organism evidence="2 3">
    <name type="scientific">Lujinxingia vulgaris</name>
    <dbReference type="NCBI Taxonomy" id="2600176"/>
    <lineage>
        <taxon>Bacteria</taxon>
        <taxon>Deltaproteobacteria</taxon>
        <taxon>Bradymonadales</taxon>
        <taxon>Lujinxingiaceae</taxon>
        <taxon>Lujinxingia</taxon>
    </lineage>
</organism>
<dbReference type="CDD" id="cd00093">
    <property type="entry name" value="HTH_XRE"/>
    <property type="match status" value="1"/>
</dbReference>
<dbReference type="GO" id="GO:0003677">
    <property type="term" value="F:DNA binding"/>
    <property type="evidence" value="ECO:0007669"/>
    <property type="project" value="InterPro"/>
</dbReference>
<proteinExistence type="predicted"/>
<evidence type="ECO:0000313" key="2">
    <source>
        <dbReference type="EMBL" id="TXD33792.1"/>
    </source>
</evidence>
<dbReference type="SUPFAM" id="SSF47413">
    <property type="entry name" value="lambda repressor-like DNA-binding domains"/>
    <property type="match status" value="1"/>
</dbReference>